<feature type="transmembrane region" description="Helical" evidence="6">
    <location>
        <begin position="322"/>
        <end position="345"/>
    </location>
</feature>
<keyword evidence="4 6" id="KW-1133">Transmembrane helix</keyword>
<dbReference type="GO" id="GO:0005886">
    <property type="term" value="C:plasma membrane"/>
    <property type="evidence" value="ECO:0007669"/>
    <property type="project" value="UniProtKB-SubCell"/>
</dbReference>
<accession>A0A1M6NR73</accession>
<evidence type="ECO:0000256" key="4">
    <source>
        <dbReference type="ARBA" id="ARBA00022989"/>
    </source>
</evidence>
<feature type="transmembrane region" description="Helical" evidence="6">
    <location>
        <begin position="83"/>
        <end position="104"/>
    </location>
</feature>
<keyword evidence="3 6" id="KW-0812">Transmembrane</keyword>
<dbReference type="OrthoDB" id="9775950at2"/>
<keyword evidence="5 6" id="KW-0472">Membrane</keyword>
<dbReference type="STRING" id="1121950.SAMN02745243_01896"/>
<dbReference type="PIRSF" id="PIRSF038958">
    <property type="entry name" value="PG_synth_SpoVB"/>
    <property type="match status" value="1"/>
</dbReference>
<dbReference type="Pfam" id="PF01943">
    <property type="entry name" value="Polysacc_synt"/>
    <property type="match status" value="1"/>
</dbReference>
<comment type="subcellular location">
    <subcellularLocation>
        <location evidence="1">Cell membrane</location>
        <topology evidence="1">Multi-pass membrane protein</topology>
    </subcellularLocation>
</comment>
<gene>
    <name evidence="7" type="ORF">SAMN02745243_01896</name>
</gene>
<dbReference type="EMBL" id="FQZY01000024">
    <property type="protein sequence ID" value="SHJ98227.1"/>
    <property type="molecule type" value="Genomic_DNA"/>
</dbReference>
<proteinExistence type="predicted"/>
<dbReference type="Proteomes" id="UP000184301">
    <property type="component" value="Unassembled WGS sequence"/>
</dbReference>
<evidence type="ECO:0000256" key="1">
    <source>
        <dbReference type="ARBA" id="ARBA00004651"/>
    </source>
</evidence>
<evidence type="ECO:0000256" key="2">
    <source>
        <dbReference type="ARBA" id="ARBA00022475"/>
    </source>
</evidence>
<dbReference type="InterPro" id="IPR050833">
    <property type="entry name" value="Poly_Biosynth_Transport"/>
</dbReference>
<dbReference type="PANTHER" id="PTHR30250">
    <property type="entry name" value="PST FAMILY PREDICTED COLANIC ACID TRANSPORTER"/>
    <property type="match status" value="1"/>
</dbReference>
<feature type="transmembrane region" description="Helical" evidence="6">
    <location>
        <begin position="414"/>
        <end position="433"/>
    </location>
</feature>
<evidence type="ECO:0000256" key="3">
    <source>
        <dbReference type="ARBA" id="ARBA00022692"/>
    </source>
</evidence>
<keyword evidence="2" id="KW-1003">Cell membrane</keyword>
<feature type="transmembrane region" description="Helical" evidence="6">
    <location>
        <begin position="159"/>
        <end position="176"/>
    </location>
</feature>
<name>A0A1M6NR73_9FIRM</name>
<evidence type="ECO:0000256" key="5">
    <source>
        <dbReference type="ARBA" id="ARBA00023136"/>
    </source>
</evidence>
<feature type="transmembrane region" description="Helical" evidence="6">
    <location>
        <begin position="388"/>
        <end position="408"/>
    </location>
</feature>
<dbReference type="AlphaFoldDB" id="A0A1M6NR73"/>
<reference evidence="7 8" key="1">
    <citation type="submission" date="2016-11" db="EMBL/GenBank/DDBJ databases">
        <authorList>
            <person name="Jaros S."/>
            <person name="Januszkiewicz K."/>
            <person name="Wedrychowicz H."/>
        </authorList>
    </citation>
    <scope>NUCLEOTIDE SEQUENCE [LARGE SCALE GENOMIC DNA]</scope>
    <source>
        <strain evidence="7 8">DSM 15480</strain>
    </source>
</reference>
<dbReference type="InterPro" id="IPR002797">
    <property type="entry name" value="Polysacc_synth"/>
</dbReference>
<sequence>MNQKSAFFKGTLLLTFVNFATRFMGFFYRIFLSRVFGEEMIGLYQLTFPVFVLGISFSSAGIQTALSQLVAYKTSTGRKKDSVEITLCGLFISLLLSLLALFLIKTNAAFLSTRFLGDPRCQDLLILLAYAIPFSAVHSCICGYAFGLKQTRFPAFSQLLEQIMRIVSVLFIYLLATAEGIRLNISVAVFGIILGEMVASASAIAYLKKDWGILSSSAFSFSIVKSRTSELLQIASPLTANRVLLNVLQSIEAFSIPLQLRAAGCDAAQALSIYGVLTGMALPCVLFPSAVTNAVSLLMTPTVAEMSVEPVQKKQQNFVKKILFCCFGLGVLCGLLFLIFGKFLGTLLFHSALAGDFILTLAWICPFLYLNTTLISVINGFGKTTLTFLINMAGIIIRIISIFLLIPICGIHGYLIGLLISQFVICMLSATVTKRIMS</sequence>
<dbReference type="PANTHER" id="PTHR30250:SF24">
    <property type="entry name" value="STAGE V SPORULATION PROTEIN B"/>
    <property type="match status" value="1"/>
</dbReference>
<evidence type="ECO:0000256" key="6">
    <source>
        <dbReference type="SAM" id="Phobius"/>
    </source>
</evidence>
<evidence type="ECO:0000313" key="8">
    <source>
        <dbReference type="Proteomes" id="UP000184301"/>
    </source>
</evidence>
<feature type="transmembrane region" description="Helical" evidence="6">
    <location>
        <begin position="12"/>
        <end position="31"/>
    </location>
</feature>
<feature type="transmembrane region" description="Helical" evidence="6">
    <location>
        <begin position="357"/>
        <end position="381"/>
    </location>
</feature>
<dbReference type="RefSeq" id="WP_073109131.1">
    <property type="nucleotide sequence ID" value="NZ_FQZY01000024.1"/>
</dbReference>
<protein>
    <submittedName>
        <fullName evidence="7">Stage V sporulation protein B</fullName>
    </submittedName>
</protein>
<feature type="transmembrane region" description="Helical" evidence="6">
    <location>
        <begin position="43"/>
        <end position="62"/>
    </location>
</feature>
<dbReference type="InterPro" id="IPR024923">
    <property type="entry name" value="PG_synth_SpoVB"/>
</dbReference>
<feature type="transmembrane region" description="Helical" evidence="6">
    <location>
        <begin position="124"/>
        <end position="147"/>
    </location>
</feature>
<organism evidence="7 8">
    <name type="scientific">Hespellia stercorisuis DSM 15480</name>
    <dbReference type="NCBI Taxonomy" id="1121950"/>
    <lineage>
        <taxon>Bacteria</taxon>
        <taxon>Bacillati</taxon>
        <taxon>Bacillota</taxon>
        <taxon>Clostridia</taxon>
        <taxon>Lachnospirales</taxon>
        <taxon>Lachnospiraceae</taxon>
        <taxon>Hespellia</taxon>
    </lineage>
</organism>
<keyword evidence="8" id="KW-1185">Reference proteome</keyword>
<feature type="transmembrane region" description="Helical" evidence="6">
    <location>
        <begin position="188"/>
        <end position="207"/>
    </location>
</feature>
<evidence type="ECO:0000313" key="7">
    <source>
        <dbReference type="EMBL" id="SHJ98227.1"/>
    </source>
</evidence>